<sequence>MSLIHDALKSMDTPAVSTPVASRPATTAARPAWLGGVLAFVSVLGAGGVGWMLWQDQLSDNINIPPQAMVQSPPVAPLAVPATAEAPTTLTAPPVAVAPAPPAAQAPAPVRVAETAPPAAPAVVTAAVAKPMQASPRRAPAAVSATKDAAHSAPSVAETPVELLFARFVAAMKSGQQTDAEQALAALKQQLPAGAIGLVRAQAWFDLQAGRDTAAAEGYRTILDRMPGDEEAAINLASIQSRQHQSEEARATLDAAARLQPDSTALRAALSHFTPAIRHDR</sequence>
<organism evidence="2 3">
    <name type="scientific">Giesbergeria sinuosa</name>
    <dbReference type="NCBI Taxonomy" id="80883"/>
    <lineage>
        <taxon>Bacteria</taxon>
        <taxon>Pseudomonadati</taxon>
        <taxon>Pseudomonadota</taxon>
        <taxon>Betaproteobacteria</taxon>
        <taxon>Burkholderiales</taxon>
        <taxon>Comamonadaceae</taxon>
        <taxon>Giesbergeria</taxon>
    </lineage>
</organism>
<gene>
    <name evidence="2" type="ORF">ACFO6X_13710</name>
</gene>
<dbReference type="Pfam" id="PF14559">
    <property type="entry name" value="TPR_19"/>
    <property type="match status" value="1"/>
</dbReference>
<dbReference type="Gene3D" id="1.25.40.10">
    <property type="entry name" value="Tetratricopeptide repeat domain"/>
    <property type="match status" value="1"/>
</dbReference>
<protein>
    <submittedName>
        <fullName evidence="2">Tetratricopeptide repeat protein</fullName>
    </submittedName>
</protein>
<proteinExistence type="predicted"/>
<comment type="caution">
    <text evidence="2">The sequence shown here is derived from an EMBL/GenBank/DDBJ whole genome shotgun (WGS) entry which is preliminary data.</text>
</comment>
<feature type="transmembrane region" description="Helical" evidence="1">
    <location>
        <begin position="32"/>
        <end position="54"/>
    </location>
</feature>
<evidence type="ECO:0000256" key="1">
    <source>
        <dbReference type="SAM" id="Phobius"/>
    </source>
</evidence>
<reference evidence="3" key="1">
    <citation type="journal article" date="2019" name="Int. J. Syst. Evol. Microbiol.">
        <title>The Global Catalogue of Microorganisms (GCM) 10K type strain sequencing project: providing services to taxonomists for standard genome sequencing and annotation.</title>
        <authorList>
            <consortium name="The Broad Institute Genomics Platform"/>
            <consortium name="The Broad Institute Genome Sequencing Center for Infectious Disease"/>
            <person name="Wu L."/>
            <person name="Ma J."/>
        </authorList>
    </citation>
    <scope>NUCLEOTIDE SEQUENCE [LARGE SCALE GENOMIC DNA]</scope>
    <source>
        <strain evidence="3">CCUG 49452</strain>
    </source>
</reference>
<name>A0ABV9QFL3_9BURK</name>
<accession>A0ABV9QFL3</accession>
<dbReference type="SUPFAM" id="SSF48452">
    <property type="entry name" value="TPR-like"/>
    <property type="match status" value="1"/>
</dbReference>
<keyword evidence="1" id="KW-0812">Transmembrane</keyword>
<dbReference type="RefSeq" id="WP_382434003.1">
    <property type="nucleotide sequence ID" value="NZ_JBHSHJ010000013.1"/>
</dbReference>
<dbReference type="InterPro" id="IPR011990">
    <property type="entry name" value="TPR-like_helical_dom_sf"/>
</dbReference>
<dbReference type="EMBL" id="JBHSHJ010000013">
    <property type="protein sequence ID" value="MFC4790038.1"/>
    <property type="molecule type" value="Genomic_DNA"/>
</dbReference>
<evidence type="ECO:0000313" key="2">
    <source>
        <dbReference type="EMBL" id="MFC4790038.1"/>
    </source>
</evidence>
<evidence type="ECO:0000313" key="3">
    <source>
        <dbReference type="Proteomes" id="UP001596001"/>
    </source>
</evidence>
<keyword evidence="1" id="KW-1133">Transmembrane helix</keyword>
<dbReference type="Proteomes" id="UP001596001">
    <property type="component" value="Unassembled WGS sequence"/>
</dbReference>
<keyword evidence="3" id="KW-1185">Reference proteome</keyword>
<keyword evidence="1" id="KW-0472">Membrane</keyword>